<dbReference type="AlphaFoldDB" id="A0A518HU21"/>
<gene>
    <name evidence="1" type="ORF">Enr13x_42230</name>
</gene>
<sequence>MTCDHENDDVENWDWDHPVVRAGILPEHLARLMVEGSRPTTYWNDWCAANKSLWKRLKKNGRRWFSLPAIELWIREPRHDADEYPPGM</sequence>
<proteinExistence type="predicted"/>
<evidence type="ECO:0000313" key="2">
    <source>
        <dbReference type="Proteomes" id="UP000319004"/>
    </source>
</evidence>
<protein>
    <submittedName>
        <fullName evidence="1">Uncharacterized protein</fullName>
    </submittedName>
</protein>
<dbReference type="KEGG" id="snep:Enr13x_42230"/>
<reference evidence="1 2" key="1">
    <citation type="submission" date="2019-03" db="EMBL/GenBank/DDBJ databases">
        <title>Deep-cultivation of Planctomycetes and their phenomic and genomic characterization uncovers novel biology.</title>
        <authorList>
            <person name="Wiegand S."/>
            <person name="Jogler M."/>
            <person name="Boedeker C."/>
            <person name="Pinto D."/>
            <person name="Vollmers J."/>
            <person name="Rivas-Marin E."/>
            <person name="Kohn T."/>
            <person name="Peeters S.H."/>
            <person name="Heuer A."/>
            <person name="Rast P."/>
            <person name="Oberbeckmann S."/>
            <person name="Bunk B."/>
            <person name="Jeske O."/>
            <person name="Meyerdierks A."/>
            <person name="Storesund J.E."/>
            <person name="Kallscheuer N."/>
            <person name="Luecker S."/>
            <person name="Lage O.M."/>
            <person name="Pohl T."/>
            <person name="Merkel B.J."/>
            <person name="Hornburger P."/>
            <person name="Mueller R.-W."/>
            <person name="Bruemmer F."/>
            <person name="Labrenz M."/>
            <person name="Spormann A.M."/>
            <person name="Op den Camp H."/>
            <person name="Overmann J."/>
            <person name="Amann R."/>
            <person name="Jetten M.S.M."/>
            <person name="Mascher T."/>
            <person name="Medema M.H."/>
            <person name="Devos D.P."/>
            <person name="Kaster A.-K."/>
            <person name="Ovreas L."/>
            <person name="Rohde M."/>
            <person name="Galperin M.Y."/>
            <person name="Jogler C."/>
        </authorList>
    </citation>
    <scope>NUCLEOTIDE SEQUENCE [LARGE SCALE GENOMIC DNA]</scope>
    <source>
        <strain evidence="1 2">Enr13</strain>
    </source>
</reference>
<organism evidence="1 2">
    <name type="scientific">Stieleria neptunia</name>
    <dbReference type="NCBI Taxonomy" id="2527979"/>
    <lineage>
        <taxon>Bacteria</taxon>
        <taxon>Pseudomonadati</taxon>
        <taxon>Planctomycetota</taxon>
        <taxon>Planctomycetia</taxon>
        <taxon>Pirellulales</taxon>
        <taxon>Pirellulaceae</taxon>
        <taxon>Stieleria</taxon>
    </lineage>
</organism>
<name>A0A518HU21_9BACT</name>
<accession>A0A518HU21</accession>
<evidence type="ECO:0000313" key="1">
    <source>
        <dbReference type="EMBL" id="QDV44358.1"/>
    </source>
</evidence>
<keyword evidence="2" id="KW-1185">Reference proteome</keyword>
<dbReference type="Proteomes" id="UP000319004">
    <property type="component" value="Chromosome"/>
</dbReference>
<dbReference type="EMBL" id="CP037423">
    <property type="protein sequence ID" value="QDV44358.1"/>
    <property type="molecule type" value="Genomic_DNA"/>
</dbReference>